<dbReference type="InterPro" id="IPR014710">
    <property type="entry name" value="RmlC-like_jellyroll"/>
</dbReference>
<name>A0A2S7KM95_9FLAO</name>
<reference evidence="1 2" key="1">
    <citation type="submission" date="2016-11" db="EMBL/GenBank/DDBJ databases">
        <title>Trade-off between light-utilization and light-protection in marine flavobacteria.</title>
        <authorList>
            <person name="Kumagai Y."/>
        </authorList>
    </citation>
    <scope>NUCLEOTIDE SEQUENCE [LARGE SCALE GENOMIC DNA]</scope>
    <source>
        <strain evidence="1 2">NBRC 107741</strain>
    </source>
</reference>
<dbReference type="AlphaFoldDB" id="A0A2S7KM95"/>
<dbReference type="SUPFAM" id="SSF51182">
    <property type="entry name" value="RmlC-like cupins"/>
    <property type="match status" value="1"/>
</dbReference>
<gene>
    <name evidence="1" type="ORF">BST85_01335</name>
</gene>
<dbReference type="OrthoDB" id="8480170at2"/>
<keyword evidence="2" id="KW-1185">Reference proteome</keyword>
<proteinExistence type="predicted"/>
<evidence type="ECO:0000313" key="1">
    <source>
        <dbReference type="EMBL" id="PQB03693.1"/>
    </source>
</evidence>
<dbReference type="EMBL" id="MQUB01000001">
    <property type="protein sequence ID" value="PQB03693.1"/>
    <property type="molecule type" value="Genomic_DNA"/>
</dbReference>
<organism evidence="1 2">
    <name type="scientific">Aureitalea marina</name>
    <dbReference type="NCBI Taxonomy" id="930804"/>
    <lineage>
        <taxon>Bacteria</taxon>
        <taxon>Pseudomonadati</taxon>
        <taxon>Bacteroidota</taxon>
        <taxon>Flavobacteriia</taxon>
        <taxon>Flavobacteriales</taxon>
        <taxon>Flavobacteriaceae</taxon>
        <taxon>Aureitalea</taxon>
    </lineage>
</organism>
<comment type="caution">
    <text evidence="1">The sequence shown here is derived from an EMBL/GenBank/DDBJ whole genome shotgun (WGS) entry which is preliminary data.</text>
</comment>
<protein>
    <recommendedName>
        <fullName evidence="3">Cupin 2 conserved barrel domain-containing protein</fullName>
    </recommendedName>
</protein>
<sequence>MVYLLRAFVIPLFCILLLASCKKESSLPDPLAAGWKGNKVCEVIEENDEIRVLRCTFPPGVGHERHYHPPHVAYTLAGSTFQMTDTTGVRTLEVPTGLHYYSEGVEWHEALNVGDSTAQFLIIEPKQ</sequence>
<dbReference type="InterPro" id="IPR011051">
    <property type="entry name" value="RmlC_Cupin_sf"/>
</dbReference>
<evidence type="ECO:0000313" key="2">
    <source>
        <dbReference type="Proteomes" id="UP000239800"/>
    </source>
</evidence>
<dbReference type="Gene3D" id="2.60.120.10">
    <property type="entry name" value="Jelly Rolls"/>
    <property type="match status" value="1"/>
</dbReference>
<dbReference type="PROSITE" id="PS51257">
    <property type="entry name" value="PROKAR_LIPOPROTEIN"/>
    <property type="match status" value="1"/>
</dbReference>
<accession>A0A2S7KM95</accession>
<evidence type="ECO:0008006" key="3">
    <source>
        <dbReference type="Google" id="ProtNLM"/>
    </source>
</evidence>
<dbReference type="Proteomes" id="UP000239800">
    <property type="component" value="Unassembled WGS sequence"/>
</dbReference>